<evidence type="ECO:0000256" key="1">
    <source>
        <dbReference type="ARBA" id="ARBA00022803"/>
    </source>
</evidence>
<dbReference type="Pfam" id="PF13181">
    <property type="entry name" value="TPR_8"/>
    <property type="match status" value="1"/>
</dbReference>
<evidence type="ECO:0000313" key="5">
    <source>
        <dbReference type="EMBL" id="KAL1875915.1"/>
    </source>
</evidence>
<proteinExistence type="inferred from homology"/>
<comment type="caution">
    <text evidence="5">The sequence shown here is derived from an EMBL/GenBank/DDBJ whole genome shotgun (WGS) entry which is preliminary data.</text>
</comment>
<feature type="repeat" description="TPR" evidence="3">
    <location>
        <begin position="16"/>
        <end position="49"/>
    </location>
</feature>
<dbReference type="Pfam" id="PF13414">
    <property type="entry name" value="TPR_11"/>
    <property type="match status" value="1"/>
</dbReference>
<dbReference type="PANTHER" id="PTHR12558:SF13">
    <property type="entry name" value="CELL DIVISION CYCLE PROTEIN 27 HOMOLOG"/>
    <property type="match status" value="1"/>
</dbReference>
<dbReference type="SMART" id="SM00028">
    <property type="entry name" value="TPR"/>
    <property type="match status" value="7"/>
</dbReference>
<feature type="compositionally biased region" description="Polar residues" evidence="4">
    <location>
        <begin position="227"/>
        <end position="241"/>
    </location>
</feature>
<dbReference type="Pfam" id="PF00515">
    <property type="entry name" value="TPR_1"/>
    <property type="match status" value="1"/>
</dbReference>
<dbReference type="Pfam" id="PF14559">
    <property type="entry name" value="TPR_19"/>
    <property type="match status" value="1"/>
</dbReference>
<dbReference type="PANTHER" id="PTHR12558">
    <property type="entry name" value="CELL DIVISION CYCLE 16,23,27"/>
    <property type="match status" value="1"/>
</dbReference>
<evidence type="ECO:0000256" key="2">
    <source>
        <dbReference type="ARBA" id="ARBA00038210"/>
    </source>
</evidence>
<comment type="similarity">
    <text evidence="2">Belongs to the APC3/CDC27 family.</text>
</comment>
<feature type="compositionally biased region" description="Pro residues" evidence="4">
    <location>
        <begin position="358"/>
        <end position="367"/>
    </location>
</feature>
<feature type="compositionally biased region" description="Low complexity" evidence="4">
    <location>
        <begin position="320"/>
        <end position="332"/>
    </location>
</feature>
<evidence type="ECO:0000256" key="3">
    <source>
        <dbReference type="PROSITE-ProRule" id="PRU00339"/>
    </source>
</evidence>
<dbReference type="Proteomes" id="UP001586593">
    <property type="component" value="Unassembled WGS sequence"/>
</dbReference>
<dbReference type="Gene3D" id="1.25.40.10">
    <property type="entry name" value="Tetratricopeptide repeat domain"/>
    <property type="match status" value="4"/>
</dbReference>
<feature type="repeat" description="TPR" evidence="3">
    <location>
        <begin position="556"/>
        <end position="589"/>
    </location>
</feature>
<feature type="repeat" description="TPR" evidence="3">
    <location>
        <begin position="488"/>
        <end position="521"/>
    </location>
</feature>
<evidence type="ECO:0000256" key="4">
    <source>
        <dbReference type="SAM" id="MobiDB-lite"/>
    </source>
</evidence>
<dbReference type="PROSITE" id="PS50005">
    <property type="entry name" value="TPR"/>
    <property type="match status" value="6"/>
</dbReference>
<accession>A0ABR3XJH8</accession>
<evidence type="ECO:0000313" key="6">
    <source>
        <dbReference type="Proteomes" id="UP001586593"/>
    </source>
</evidence>
<feature type="repeat" description="TPR" evidence="3">
    <location>
        <begin position="658"/>
        <end position="691"/>
    </location>
</feature>
<dbReference type="InterPro" id="IPR019734">
    <property type="entry name" value="TPR_rpt"/>
</dbReference>
<dbReference type="SUPFAM" id="SSF48452">
    <property type="entry name" value="TPR-like"/>
    <property type="match status" value="2"/>
</dbReference>
<gene>
    <name evidence="5" type="ORF">VTK73DRAFT_9770</name>
</gene>
<feature type="repeat" description="TPR" evidence="3">
    <location>
        <begin position="522"/>
        <end position="555"/>
    </location>
</feature>
<feature type="repeat" description="TPR" evidence="3">
    <location>
        <begin position="590"/>
        <end position="623"/>
    </location>
</feature>
<protein>
    <submittedName>
        <fullName evidence="5">Uncharacterized protein</fullName>
    </submittedName>
</protein>
<dbReference type="PROSITE" id="PS50293">
    <property type="entry name" value="TPR_REGION"/>
    <property type="match status" value="1"/>
</dbReference>
<dbReference type="InterPro" id="IPR011990">
    <property type="entry name" value="TPR-like_helical_dom_sf"/>
</dbReference>
<keyword evidence="1 3" id="KW-0802">TPR repeat</keyword>
<feature type="region of interest" description="Disordered" evidence="4">
    <location>
        <begin position="183"/>
        <end position="274"/>
    </location>
</feature>
<reference evidence="5 6" key="1">
    <citation type="journal article" date="2024" name="Commun. Biol.">
        <title>Comparative genomic analysis of thermophilic fungi reveals convergent evolutionary adaptations and gene losses.</title>
        <authorList>
            <person name="Steindorff A.S."/>
            <person name="Aguilar-Pontes M.V."/>
            <person name="Robinson A.J."/>
            <person name="Andreopoulos B."/>
            <person name="LaButti K."/>
            <person name="Kuo A."/>
            <person name="Mondo S."/>
            <person name="Riley R."/>
            <person name="Otillar R."/>
            <person name="Haridas S."/>
            <person name="Lipzen A."/>
            <person name="Grimwood J."/>
            <person name="Schmutz J."/>
            <person name="Clum A."/>
            <person name="Reid I.D."/>
            <person name="Moisan M.C."/>
            <person name="Butler G."/>
            <person name="Nguyen T.T.M."/>
            <person name="Dewar K."/>
            <person name="Conant G."/>
            <person name="Drula E."/>
            <person name="Henrissat B."/>
            <person name="Hansel C."/>
            <person name="Singer S."/>
            <person name="Hutchinson M.I."/>
            <person name="de Vries R.P."/>
            <person name="Natvig D.O."/>
            <person name="Powell A.J."/>
            <person name="Tsang A."/>
            <person name="Grigoriev I.V."/>
        </authorList>
    </citation>
    <scope>NUCLEOTIDE SEQUENCE [LARGE SCALE GENOMIC DNA]</scope>
    <source>
        <strain evidence="5 6">ATCC 24622</strain>
    </source>
</reference>
<feature type="region of interest" description="Disordered" evidence="4">
    <location>
        <begin position="313"/>
        <end position="372"/>
    </location>
</feature>
<name>A0ABR3XJH8_9PEZI</name>
<sequence length="714" mass="79350">MGRHNFASRAAYPDSASVNCLLGKLYRAYDDKKKAIFCFEEALKANPLMWDAFTTLCDMGVNVRIPNIFKVSEALARGFDPEPNTLDLKDVSTSNPLEPIHKKSALQMVAQDSNDPFDPQRVASFHDIPNSNAFFSEAGENEFLSKIAAARSRLAANGGAGYDHDGADTPPNQQLALDAHASRSTLNQEPPQAPSRRPRPGAEPAFSDAPPRMSYRLGSKRRDKVQQDQTTDSVAGNSTSMLRGPPASVSTGERKRTVSGHPAQSRQTQVVEEPRRSARLNVFPRQTASKLNSGAATVGAAAGRELRRTRPPISRIMRPGSSGHSVGRVVSGNRKPVEENSMDVDQAELPRGKEAPPGQAPPQPPTKIPESDQSRIEEALRWILDLLRKIGSGYLFLSQFQCQEALAAYASLPRGHQDTPWVLAQMGRAQYELANYVEAEKFFRRLRILAPTRLEDMEVYSTILWHLKRETDLSFLAHELIEAEWHSPQAWCTLGNACSLAAEHEQALRCFKRATQLDPKFAYAYTLQGHEHVLNEEYDKALTSYRQAISADRRHYNAYYGIGKVYEKLGNYDKALNHFGTASVINPTNPVLICCVGTVLEKQKQIVQALQYFSKATDLAPRAAQTRYKKARALLAIGQLQAAQRELMILKDLAPDEPRVHFLLGKLSKTLRDKKSAVRHFTIALSLDPKASQQIKEAIEGLEEDDSLDDSMIQ</sequence>
<organism evidence="5 6">
    <name type="scientific">Phialemonium thermophilum</name>
    <dbReference type="NCBI Taxonomy" id="223376"/>
    <lineage>
        <taxon>Eukaryota</taxon>
        <taxon>Fungi</taxon>
        <taxon>Dikarya</taxon>
        <taxon>Ascomycota</taxon>
        <taxon>Pezizomycotina</taxon>
        <taxon>Sordariomycetes</taxon>
        <taxon>Sordariomycetidae</taxon>
        <taxon>Cephalothecales</taxon>
        <taxon>Cephalothecaceae</taxon>
        <taxon>Phialemonium</taxon>
    </lineage>
</organism>
<keyword evidence="6" id="KW-1185">Reference proteome</keyword>
<dbReference type="EMBL" id="JAZHXJ010000085">
    <property type="protein sequence ID" value="KAL1875915.1"/>
    <property type="molecule type" value="Genomic_DNA"/>
</dbReference>